<dbReference type="GeneID" id="32227610"/>
<accession>A0A1H6FLT8</accession>
<dbReference type="EMBL" id="FNWL01000001">
    <property type="protein sequence ID" value="SEH10803.1"/>
    <property type="molecule type" value="Genomic_DNA"/>
</dbReference>
<name>A0A1H6FLT8_9EURY</name>
<dbReference type="RefSeq" id="WP_083687676.1">
    <property type="nucleotide sequence ID" value="NZ_FNWL01000001.1"/>
</dbReference>
<organism evidence="1 2">
    <name type="scientific">Natronorubrum sediminis</name>
    <dbReference type="NCBI Taxonomy" id="640943"/>
    <lineage>
        <taxon>Archaea</taxon>
        <taxon>Methanobacteriati</taxon>
        <taxon>Methanobacteriota</taxon>
        <taxon>Stenosarchaea group</taxon>
        <taxon>Halobacteria</taxon>
        <taxon>Halobacteriales</taxon>
        <taxon>Natrialbaceae</taxon>
        <taxon>Natronorubrum</taxon>
    </lineage>
</organism>
<dbReference type="Proteomes" id="UP000199112">
    <property type="component" value="Unassembled WGS sequence"/>
</dbReference>
<gene>
    <name evidence="1" type="ORF">SAMN04487967_0066</name>
</gene>
<keyword evidence="2" id="KW-1185">Reference proteome</keyword>
<protein>
    <submittedName>
        <fullName evidence="1">FPG and IleRS Zinc finger-containing protein</fullName>
    </submittedName>
</protein>
<proteinExistence type="predicted"/>
<evidence type="ECO:0000313" key="1">
    <source>
        <dbReference type="EMBL" id="SEH10803.1"/>
    </source>
</evidence>
<reference evidence="2" key="1">
    <citation type="submission" date="2016-10" db="EMBL/GenBank/DDBJ databases">
        <authorList>
            <person name="Varghese N."/>
            <person name="Submissions S."/>
        </authorList>
    </citation>
    <scope>NUCLEOTIDE SEQUENCE [LARGE SCALE GENOMIC DNA]</scope>
    <source>
        <strain evidence="2">CGMCC 1.8981</strain>
    </source>
</reference>
<dbReference type="AlphaFoldDB" id="A0A1H6FLT8"/>
<dbReference type="OrthoDB" id="331156at2157"/>
<sequence length="55" mass="6267">MECPRCEGALEELSLGDVSTVSCPHCEFADVPVDHIPEGEEPESWRDAFHRFYDQ</sequence>
<evidence type="ECO:0000313" key="2">
    <source>
        <dbReference type="Proteomes" id="UP000199112"/>
    </source>
</evidence>